<dbReference type="Proteomes" id="UP000582837">
    <property type="component" value="Unassembled WGS sequence"/>
</dbReference>
<comment type="caution">
    <text evidence="1">The sequence shown here is derived from an EMBL/GenBank/DDBJ whole genome shotgun (WGS) entry which is preliminary data.</text>
</comment>
<sequence length="237" mass="25642">MIWFGKQLNEVMFTPPSGVNPVGDENTRMEHALRWVAAREPHLEGEALLDALAATGWVDRATAARLLPCFRAFDADRYFAEALRSLSFRGPTAAGEFRQRIGRVMEDMTGMAALGSVGPEECVRFGDGERQGLLLAYPQVQFTVGGEAVKAVAAAVDEMPDALVIVARNFQDNTAGQLKALLQGSQVPGTLITVNLLLGMRASALRYQPGPDRVLQLLGAGRPLRSRDIAVLGDPRN</sequence>
<dbReference type="RefSeq" id="WP_170034946.1">
    <property type="nucleotide sequence ID" value="NZ_JABDTL010000001.1"/>
</dbReference>
<protein>
    <submittedName>
        <fullName evidence="1">Uncharacterized protein</fullName>
    </submittedName>
</protein>
<reference evidence="1 2" key="1">
    <citation type="submission" date="2020-08" db="EMBL/GenBank/DDBJ databases">
        <title>Genomic Encyclopedia of Type Strains, Phase IV (KMG-IV): sequencing the most valuable type-strain genomes for metagenomic binning, comparative biology and taxonomic classification.</title>
        <authorList>
            <person name="Goeker M."/>
        </authorList>
    </citation>
    <scope>NUCLEOTIDE SEQUENCE [LARGE SCALE GENOMIC DNA]</scope>
    <source>
        <strain evidence="1 2">DSM 29007</strain>
    </source>
</reference>
<evidence type="ECO:0000313" key="1">
    <source>
        <dbReference type="EMBL" id="MBB6071560.1"/>
    </source>
</evidence>
<proteinExistence type="predicted"/>
<organism evidence="1 2">
    <name type="scientific">Longimicrobium terrae</name>
    <dbReference type="NCBI Taxonomy" id="1639882"/>
    <lineage>
        <taxon>Bacteria</taxon>
        <taxon>Pseudomonadati</taxon>
        <taxon>Gemmatimonadota</taxon>
        <taxon>Longimicrobiia</taxon>
        <taxon>Longimicrobiales</taxon>
        <taxon>Longimicrobiaceae</taxon>
        <taxon>Longimicrobium</taxon>
    </lineage>
</organism>
<dbReference type="AlphaFoldDB" id="A0A841H0L2"/>
<gene>
    <name evidence="1" type="ORF">HNQ61_003188</name>
</gene>
<evidence type="ECO:0000313" key="2">
    <source>
        <dbReference type="Proteomes" id="UP000582837"/>
    </source>
</evidence>
<dbReference type="EMBL" id="JACHIA010000009">
    <property type="protein sequence ID" value="MBB6071560.1"/>
    <property type="molecule type" value="Genomic_DNA"/>
</dbReference>
<accession>A0A841H0L2</accession>
<name>A0A841H0L2_9BACT</name>
<keyword evidence="2" id="KW-1185">Reference proteome</keyword>